<name>A0A6H1UBP8_9GAMM</name>
<dbReference type="RefSeq" id="WP_168659054.1">
    <property type="nucleotide sequence ID" value="NZ_CP051180.1"/>
</dbReference>
<dbReference type="GO" id="GO:0003677">
    <property type="term" value="F:DNA binding"/>
    <property type="evidence" value="ECO:0007669"/>
    <property type="project" value="InterPro"/>
</dbReference>
<dbReference type="InterPro" id="IPR014710">
    <property type="entry name" value="RmlC-like_jellyroll"/>
</dbReference>
<gene>
    <name evidence="2" type="ORF">HER31_02090</name>
</gene>
<accession>A0A6H1UBP8</accession>
<dbReference type="EMBL" id="CP051180">
    <property type="protein sequence ID" value="QIZ75793.1"/>
    <property type="molecule type" value="Genomic_DNA"/>
</dbReference>
<proteinExistence type="predicted"/>
<evidence type="ECO:0000313" key="3">
    <source>
        <dbReference type="Proteomes" id="UP000501602"/>
    </source>
</evidence>
<dbReference type="AlphaFoldDB" id="A0A6H1UBP8"/>
<dbReference type="InterPro" id="IPR012318">
    <property type="entry name" value="HTH_CRP"/>
</dbReference>
<dbReference type="InterPro" id="IPR036390">
    <property type="entry name" value="WH_DNA-bd_sf"/>
</dbReference>
<dbReference type="Proteomes" id="UP000501602">
    <property type="component" value="Chromosome"/>
</dbReference>
<evidence type="ECO:0000313" key="2">
    <source>
        <dbReference type="EMBL" id="QIZ75793.1"/>
    </source>
</evidence>
<protein>
    <submittedName>
        <fullName evidence="2">Crp/Fnr family transcriptional regulator</fullName>
    </submittedName>
</protein>
<dbReference type="KEGG" id="fes:HER31_02090"/>
<sequence length="239" mass="27155">MSLLRTVSLSMELIGSGIKSEVAESLVKSSYSISLKKGELFHASVEDAMLLYVRSGCLVDMLQVSDDHTASSLLWTPGFITITLPSELNEFERKSTTYQCLIDAEISVISSSMIYKETAKYEGLMRYVMQRSSEYLYASRDMALMRSLLKKRENIALRLMVLCVSMEGYCFNLTMDEISLISGVSPKYCADYIKDLEQRGILKKGYRTICIRDLERLMAEINPQVLAFFGNYLKLNKNK</sequence>
<feature type="domain" description="HTH crp-type" evidence="1">
    <location>
        <begin position="169"/>
        <end position="219"/>
    </location>
</feature>
<reference evidence="2 3" key="1">
    <citation type="submission" date="2020-04" db="EMBL/GenBank/DDBJ databases">
        <title>Ferrimonas sp. S7 isolated from sea water.</title>
        <authorList>
            <person name="Bae S.S."/>
            <person name="Baek K."/>
        </authorList>
    </citation>
    <scope>NUCLEOTIDE SEQUENCE [LARGE SCALE GENOMIC DNA]</scope>
    <source>
        <strain evidence="2 3">S7</strain>
    </source>
</reference>
<dbReference type="Pfam" id="PF13545">
    <property type="entry name" value="HTH_Crp_2"/>
    <property type="match status" value="1"/>
</dbReference>
<dbReference type="GO" id="GO:0006355">
    <property type="term" value="P:regulation of DNA-templated transcription"/>
    <property type="evidence" value="ECO:0007669"/>
    <property type="project" value="InterPro"/>
</dbReference>
<evidence type="ECO:0000259" key="1">
    <source>
        <dbReference type="Pfam" id="PF13545"/>
    </source>
</evidence>
<keyword evidence="3" id="KW-1185">Reference proteome</keyword>
<organism evidence="2 3">
    <name type="scientific">Ferrimonas lipolytica</name>
    <dbReference type="NCBI Taxonomy" id="2724191"/>
    <lineage>
        <taxon>Bacteria</taxon>
        <taxon>Pseudomonadati</taxon>
        <taxon>Pseudomonadota</taxon>
        <taxon>Gammaproteobacteria</taxon>
        <taxon>Alteromonadales</taxon>
        <taxon>Ferrimonadaceae</taxon>
        <taxon>Ferrimonas</taxon>
    </lineage>
</organism>
<dbReference type="Gene3D" id="2.60.120.10">
    <property type="entry name" value="Jelly Rolls"/>
    <property type="match status" value="1"/>
</dbReference>
<dbReference type="SUPFAM" id="SSF46785">
    <property type="entry name" value="Winged helix' DNA-binding domain"/>
    <property type="match status" value="1"/>
</dbReference>